<comment type="pathway">
    <text evidence="1">Glycan metabolism; pectin degradation; 2-dehydro-3-deoxy-D-gluconate from pectin: step 1/5.</text>
</comment>
<dbReference type="GO" id="GO:0030599">
    <property type="term" value="F:pectinesterase activity"/>
    <property type="evidence" value="ECO:0007669"/>
    <property type="project" value="UniProtKB-EC"/>
</dbReference>
<name>A0A022QI10_ERYGU</name>
<dbReference type="InterPro" id="IPR000070">
    <property type="entry name" value="Pectinesterase_cat"/>
</dbReference>
<dbReference type="Gene3D" id="2.160.20.10">
    <property type="entry name" value="Single-stranded right-handed beta-helix, Pectin lyase-like"/>
    <property type="match status" value="1"/>
</dbReference>
<dbReference type="InterPro" id="IPR012334">
    <property type="entry name" value="Pectin_lyas_fold"/>
</dbReference>
<dbReference type="GO" id="GO:0045490">
    <property type="term" value="P:pectin catabolic process"/>
    <property type="evidence" value="ECO:0007669"/>
    <property type="project" value="UniProtKB-UniPathway"/>
</dbReference>
<evidence type="ECO:0000256" key="4">
    <source>
        <dbReference type="ARBA" id="ARBA00023316"/>
    </source>
</evidence>
<proteinExistence type="predicted"/>
<gene>
    <name evidence="7" type="ORF">MIMGU_mgv1a0257352mg</name>
</gene>
<protein>
    <recommendedName>
        <fullName evidence="6">Pectinesterase catalytic domain-containing protein</fullName>
    </recommendedName>
</protein>
<feature type="domain" description="Pectinesterase catalytic" evidence="6">
    <location>
        <begin position="65"/>
        <end position="148"/>
    </location>
</feature>
<feature type="non-terminal residue" evidence="7">
    <location>
        <position position="148"/>
    </location>
</feature>
<dbReference type="Pfam" id="PF01095">
    <property type="entry name" value="Pectinesterase"/>
    <property type="match status" value="1"/>
</dbReference>
<evidence type="ECO:0000313" key="8">
    <source>
        <dbReference type="Proteomes" id="UP000030748"/>
    </source>
</evidence>
<keyword evidence="8" id="KW-1185">Reference proteome</keyword>
<evidence type="ECO:0000313" key="7">
    <source>
        <dbReference type="EMBL" id="EYU26888.1"/>
    </source>
</evidence>
<dbReference type="PANTHER" id="PTHR31707">
    <property type="entry name" value="PECTINESTERASE"/>
    <property type="match status" value="1"/>
</dbReference>
<evidence type="ECO:0000256" key="3">
    <source>
        <dbReference type="ARBA" id="ARBA00023085"/>
    </source>
</evidence>
<evidence type="ECO:0000256" key="2">
    <source>
        <dbReference type="ARBA" id="ARBA00022801"/>
    </source>
</evidence>
<keyword evidence="4" id="KW-0961">Cell wall biogenesis/degradation</keyword>
<evidence type="ECO:0000259" key="6">
    <source>
        <dbReference type="Pfam" id="PF01095"/>
    </source>
</evidence>
<organism evidence="7 8">
    <name type="scientific">Erythranthe guttata</name>
    <name type="common">Yellow monkey flower</name>
    <name type="synonym">Mimulus guttatus</name>
    <dbReference type="NCBI Taxonomy" id="4155"/>
    <lineage>
        <taxon>Eukaryota</taxon>
        <taxon>Viridiplantae</taxon>
        <taxon>Streptophyta</taxon>
        <taxon>Embryophyta</taxon>
        <taxon>Tracheophyta</taxon>
        <taxon>Spermatophyta</taxon>
        <taxon>Magnoliopsida</taxon>
        <taxon>eudicotyledons</taxon>
        <taxon>Gunneridae</taxon>
        <taxon>Pentapetalae</taxon>
        <taxon>asterids</taxon>
        <taxon>lamiids</taxon>
        <taxon>Lamiales</taxon>
        <taxon>Phrymaceae</taxon>
        <taxon>Erythranthe</taxon>
    </lineage>
</organism>
<dbReference type="STRING" id="4155.A0A022QI10"/>
<evidence type="ECO:0000256" key="1">
    <source>
        <dbReference type="ARBA" id="ARBA00005184"/>
    </source>
</evidence>
<dbReference type="EMBL" id="KI631555">
    <property type="protein sequence ID" value="EYU26888.1"/>
    <property type="molecule type" value="Genomic_DNA"/>
</dbReference>
<keyword evidence="2" id="KW-0378">Hydrolase</keyword>
<sequence>MSSRHPYRNSKKMQMVVAGWSPHRRLRRKRGKRVLLVPKLGSKKASNRLLGQVLTESGIRINNTVTVSPYGGANFSSINEAVAFAPNNSVVDDGYFVIYAKQGYYQEYIVVPKNKKNIMLIGDGINATVVTGNRNVIDGYTTFNSATF</sequence>
<dbReference type="InterPro" id="IPR011050">
    <property type="entry name" value="Pectin_lyase_fold/virulence"/>
</dbReference>
<dbReference type="UniPathway" id="UPA00545">
    <property type="reaction ID" value="UER00823"/>
</dbReference>
<dbReference type="SUPFAM" id="SSF51126">
    <property type="entry name" value="Pectin lyase-like"/>
    <property type="match status" value="1"/>
</dbReference>
<reference evidence="7 8" key="1">
    <citation type="journal article" date="2013" name="Proc. Natl. Acad. Sci. U.S.A.">
        <title>Fine-scale variation in meiotic recombination in Mimulus inferred from population shotgun sequencing.</title>
        <authorList>
            <person name="Hellsten U."/>
            <person name="Wright K.M."/>
            <person name="Jenkins J."/>
            <person name="Shu S."/>
            <person name="Yuan Y."/>
            <person name="Wessler S.R."/>
            <person name="Schmutz J."/>
            <person name="Willis J.H."/>
            <person name="Rokhsar D.S."/>
        </authorList>
    </citation>
    <scope>NUCLEOTIDE SEQUENCE [LARGE SCALE GENOMIC DNA]</scope>
    <source>
        <strain evidence="8">cv. DUN x IM62</strain>
    </source>
</reference>
<evidence type="ECO:0000256" key="5">
    <source>
        <dbReference type="ARBA" id="ARBA00047928"/>
    </source>
</evidence>
<keyword evidence="3" id="KW-0063">Aspartyl esterase</keyword>
<dbReference type="GO" id="GO:0042545">
    <property type="term" value="P:cell wall modification"/>
    <property type="evidence" value="ECO:0007669"/>
    <property type="project" value="InterPro"/>
</dbReference>
<dbReference type="Proteomes" id="UP000030748">
    <property type="component" value="Unassembled WGS sequence"/>
</dbReference>
<comment type="catalytic activity">
    <reaction evidence="5">
        <text>[(1-&gt;4)-alpha-D-galacturonosyl methyl ester](n) + n H2O = [(1-&gt;4)-alpha-D-galacturonosyl](n) + n methanol + n H(+)</text>
        <dbReference type="Rhea" id="RHEA:22380"/>
        <dbReference type="Rhea" id="RHEA-COMP:14570"/>
        <dbReference type="Rhea" id="RHEA-COMP:14573"/>
        <dbReference type="ChEBI" id="CHEBI:15377"/>
        <dbReference type="ChEBI" id="CHEBI:15378"/>
        <dbReference type="ChEBI" id="CHEBI:17790"/>
        <dbReference type="ChEBI" id="CHEBI:140522"/>
        <dbReference type="ChEBI" id="CHEBI:140523"/>
        <dbReference type="EC" id="3.1.1.11"/>
    </reaction>
</comment>
<dbReference type="AlphaFoldDB" id="A0A022QI10"/>
<accession>A0A022QI10</accession>